<dbReference type="GeneID" id="64657513"/>
<accession>A0AAD4DRT4</accession>
<dbReference type="Proteomes" id="UP001195769">
    <property type="component" value="Unassembled WGS sequence"/>
</dbReference>
<evidence type="ECO:0000256" key="1">
    <source>
        <dbReference type="SAM" id="SignalP"/>
    </source>
</evidence>
<proteinExistence type="predicted"/>
<dbReference type="EMBL" id="JABBWK010000123">
    <property type="protein sequence ID" value="KAG1891772.1"/>
    <property type="molecule type" value="Genomic_DNA"/>
</dbReference>
<feature type="signal peptide" evidence="1">
    <location>
        <begin position="1"/>
        <end position="28"/>
    </location>
</feature>
<dbReference type="RefSeq" id="XP_041218248.1">
    <property type="nucleotide sequence ID" value="XM_041363215.1"/>
</dbReference>
<sequence length="91" mass="10427">MRHMYRPRRGSSTTKVFHLLVAFRPILSTSETLVSCQQNAVHHLIEHVLRAQDSVAEIGRGRRIDVAVFVEANRARPKRQGLRMSLSPLLR</sequence>
<evidence type="ECO:0008006" key="4">
    <source>
        <dbReference type="Google" id="ProtNLM"/>
    </source>
</evidence>
<organism evidence="2 3">
    <name type="scientific">Suillus fuscotomentosus</name>
    <dbReference type="NCBI Taxonomy" id="1912939"/>
    <lineage>
        <taxon>Eukaryota</taxon>
        <taxon>Fungi</taxon>
        <taxon>Dikarya</taxon>
        <taxon>Basidiomycota</taxon>
        <taxon>Agaricomycotina</taxon>
        <taxon>Agaricomycetes</taxon>
        <taxon>Agaricomycetidae</taxon>
        <taxon>Boletales</taxon>
        <taxon>Suillineae</taxon>
        <taxon>Suillaceae</taxon>
        <taxon>Suillus</taxon>
    </lineage>
</organism>
<feature type="chain" id="PRO_5041990801" description="Secreted protein" evidence="1">
    <location>
        <begin position="29"/>
        <end position="91"/>
    </location>
</feature>
<dbReference type="AlphaFoldDB" id="A0AAD4DRT4"/>
<comment type="caution">
    <text evidence="2">The sequence shown here is derived from an EMBL/GenBank/DDBJ whole genome shotgun (WGS) entry which is preliminary data.</text>
</comment>
<keyword evidence="1" id="KW-0732">Signal</keyword>
<name>A0AAD4DRT4_9AGAM</name>
<keyword evidence="3" id="KW-1185">Reference proteome</keyword>
<evidence type="ECO:0000313" key="3">
    <source>
        <dbReference type="Proteomes" id="UP001195769"/>
    </source>
</evidence>
<reference evidence="2" key="1">
    <citation type="journal article" date="2020" name="New Phytol.">
        <title>Comparative genomics reveals dynamic genome evolution in host specialist ectomycorrhizal fungi.</title>
        <authorList>
            <person name="Lofgren L.A."/>
            <person name="Nguyen N.H."/>
            <person name="Vilgalys R."/>
            <person name="Ruytinx J."/>
            <person name="Liao H.L."/>
            <person name="Branco S."/>
            <person name="Kuo A."/>
            <person name="LaButti K."/>
            <person name="Lipzen A."/>
            <person name="Andreopoulos W."/>
            <person name="Pangilinan J."/>
            <person name="Riley R."/>
            <person name="Hundley H."/>
            <person name="Na H."/>
            <person name="Barry K."/>
            <person name="Grigoriev I.V."/>
            <person name="Stajich J.E."/>
            <person name="Kennedy P.G."/>
        </authorList>
    </citation>
    <scope>NUCLEOTIDE SEQUENCE</scope>
    <source>
        <strain evidence="2">FC203</strain>
    </source>
</reference>
<protein>
    <recommendedName>
        <fullName evidence="4">Secreted protein</fullName>
    </recommendedName>
</protein>
<evidence type="ECO:0000313" key="2">
    <source>
        <dbReference type="EMBL" id="KAG1891772.1"/>
    </source>
</evidence>
<gene>
    <name evidence="2" type="ORF">F5891DRAFT_1069248</name>
</gene>